<sequence>MDPNLIQRVVDYHGNELLDLLESDQTLSSFPVPSAIEYRPPEGDPNDEEFRCKLNHFLSRKSDLLYTPSLPPVVEIVKNEKAVEDYYAVMPPLEAFMGVSPSQCRKHFYQCAQKNDIFVGVVTAVQESGLIITLLALDYGKARDIDQLRITGFCPLREVPRLYAHESPLDAFTIKDKVRGIILQVDPDKEKIVVSLQVSALPPGVENLKIGLIADEEMPVHYQ</sequence>
<dbReference type="OMA" id="INTEPIW"/>
<dbReference type="SUPFAM" id="SSF50249">
    <property type="entry name" value="Nucleic acid-binding proteins"/>
    <property type="match status" value="1"/>
</dbReference>
<reference evidence="3" key="1">
    <citation type="submission" date="2025-08" db="UniProtKB">
        <authorList>
            <consortium name="RefSeq"/>
        </authorList>
    </citation>
    <scope>IDENTIFICATION</scope>
    <source>
        <tissue evidence="3">Gonads</tissue>
    </source>
</reference>
<evidence type="ECO:0000313" key="3">
    <source>
        <dbReference type="RefSeq" id="XP_013392203.1"/>
    </source>
</evidence>
<dbReference type="PANTHER" id="PTHR23184">
    <property type="entry name" value="TETRATRICOPEPTIDE REPEAT PROTEIN 14"/>
    <property type="match status" value="1"/>
</dbReference>
<dbReference type="PANTHER" id="PTHR23184:SF9">
    <property type="entry name" value="TETRATRICOPEPTIDE REPEAT PROTEIN 14"/>
    <property type="match status" value="1"/>
</dbReference>
<evidence type="ECO:0000313" key="2">
    <source>
        <dbReference type="Proteomes" id="UP000085678"/>
    </source>
</evidence>
<organism evidence="2 3">
    <name type="scientific">Lingula anatina</name>
    <name type="common">Brachiopod</name>
    <name type="synonym">Lingula unguis</name>
    <dbReference type="NCBI Taxonomy" id="7574"/>
    <lineage>
        <taxon>Eukaryota</taxon>
        <taxon>Metazoa</taxon>
        <taxon>Spiralia</taxon>
        <taxon>Lophotrochozoa</taxon>
        <taxon>Brachiopoda</taxon>
        <taxon>Linguliformea</taxon>
        <taxon>Lingulata</taxon>
        <taxon>Lingulida</taxon>
        <taxon>Linguloidea</taxon>
        <taxon>Lingulidae</taxon>
        <taxon>Lingula</taxon>
    </lineage>
</organism>
<feature type="domain" description="S1 motif" evidence="1">
    <location>
        <begin position="115"/>
        <end position="197"/>
    </location>
</feature>
<evidence type="ECO:0000259" key="1">
    <source>
        <dbReference type="PROSITE" id="PS50126"/>
    </source>
</evidence>
<dbReference type="Gene3D" id="2.40.50.140">
    <property type="entry name" value="Nucleic acid-binding proteins"/>
    <property type="match status" value="1"/>
</dbReference>
<dbReference type="InterPro" id="IPR039190">
    <property type="entry name" value="TTC14"/>
</dbReference>
<proteinExistence type="predicted"/>
<dbReference type="Proteomes" id="UP000085678">
    <property type="component" value="Unplaced"/>
</dbReference>
<dbReference type="SMART" id="SM00316">
    <property type="entry name" value="S1"/>
    <property type="match status" value="1"/>
</dbReference>
<dbReference type="KEGG" id="lak:106160212"/>
<keyword evidence="2" id="KW-1185">Reference proteome</keyword>
<dbReference type="PROSITE" id="PS50126">
    <property type="entry name" value="S1"/>
    <property type="match status" value="1"/>
</dbReference>
<gene>
    <name evidence="3" type="primary">LOC106160212</name>
</gene>
<dbReference type="RefSeq" id="XP_013392203.1">
    <property type="nucleotide sequence ID" value="XM_013536749.1"/>
</dbReference>
<dbReference type="InParanoid" id="A0A1S3I1T0"/>
<dbReference type="InterPro" id="IPR012340">
    <property type="entry name" value="NA-bd_OB-fold"/>
</dbReference>
<protein>
    <submittedName>
        <fullName evidence="3">Tetratricopeptide repeat protein 14-like</fullName>
    </submittedName>
</protein>
<dbReference type="AlphaFoldDB" id="A0A1S3I1T0"/>
<accession>A0A1S3I1T0</accession>
<dbReference type="OrthoDB" id="1914839at2759"/>
<name>A0A1S3I1T0_LINAN</name>
<dbReference type="STRING" id="7574.A0A1S3I1T0"/>
<dbReference type="InterPro" id="IPR003029">
    <property type="entry name" value="S1_domain"/>
</dbReference>
<dbReference type="GeneID" id="106160212"/>
<dbReference type="GO" id="GO:0003676">
    <property type="term" value="F:nucleic acid binding"/>
    <property type="evidence" value="ECO:0007669"/>
    <property type="project" value="InterPro"/>
</dbReference>